<feature type="region of interest" description="Disordered" evidence="1">
    <location>
        <begin position="145"/>
        <end position="171"/>
    </location>
</feature>
<accession>A0A4Q9PI16</accession>
<keyword evidence="3" id="KW-1185">Reference proteome</keyword>
<organism evidence="2 3">
    <name type="scientific">Dichomitus squalens</name>
    <dbReference type="NCBI Taxonomy" id="114155"/>
    <lineage>
        <taxon>Eukaryota</taxon>
        <taxon>Fungi</taxon>
        <taxon>Dikarya</taxon>
        <taxon>Basidiomycota</taxon>
        <taxon>Agaricomycotina</taxon>
        <taxon>Agaricomycetes</taxon>
        <taxon>Polyporales</taxon>
        <taxon>Polyporaceae</taxon>
        <taxon>Dichomitus</taxon>
    </lineage>
</organism>
<proteinExistence type="predicted"/>
<feature type="region of interest" description="Disordered" evidence="1">
    <location>
        <begin position="50"/>
        <end position="72"/>
    </location>
</feature>
<dbReference type="Proteomes" id="UP000292082">
    <property type="component" value="Unassembled WGS sequence"/>
</dbReference>
<evidence type="ECO:0000313" key="3">
    <source>
        <dbReference type="Proteomes" id="UP000292082"/>
    </source>
</evidence>
<evidence type="ECO:0000313" key="2">
    <source>
        <dbReference type="EMBL" id="TBU53542.1"/>
    </source>
</evidence>
<dbReference type="AlphaFoldDB" id="A0A4Q9PI16"/>
<name>A0A4Q9PI16_9APHY</name>
<evidence type="ECO:0000256" key="1">
    <source>
        <dbReference type="SAM" id="MobiDB-lite"/>
    </source>
</evidence>
<reference evidence="2 3" key="1">
    <citation type="submission" date="2019-01" db="EMBL/GenBank/DDBJ databases">
        <title>Draft genome sequences of three monokaryotic isolates of the white-rot basidiomycete fungus Dichomitus squalens.</title>
        <authorList>
            <consortium name="DOE Joint Genome Institute"/>
            <person name="Lopez S.C."/>
            <person name="Andreopoulos B."/>
            <person name="Pangilinan J."/>
            <person name="Lipzen A."/>
            <person name="Riley R."/>
            <person name="Ahrendt S."/>
            <person name="Ng V."/>
            <person name="Barry K."/>
            <person name="Daum C."/>
            <person name="Grigoriev I.V."/>
            <person name="Hilden K.S."/>
            <person name="Makela M.R."/>
            <person name="de Vries R.P."/>
        </authorList>
    </citation>
    <scope>NUCLEOTIDE SEQUENCE [LARGE SCALE GENOMIC DNA]</scope>
    <source>
        <strain evidence="2 3">CBS 464.89</strain>
    </source>
</reference>
<sequence>MQMQPDASRTHFFPGLELILRLPSTPSIAAMSHGLAESAPPTICISHASKRTATTSSGAARGGPPQSQSATTKIARVTQRGLFRLVSAYTNAHAPSGVSQKQSPSQEIQKAECAQSPSRSFVALHRIFVRQSGGAIGGVVRDRIRRRMSRRSPSTQAKHDREAGGVRTGAL</sequence>
<protein>
    <submittedName>
        <fullName evidence="2">Uncharacterized protein</fullName>
    </submittedName>
</protein>
<dbReference type="EMBL" id="ML145211">
    <property type="protein sequence ID" value="TBU53542.1"/>
    <property type="molecule type" value="Genomic_DNA"/>
</dbReference>
<gene>
    <name evidence="2" type="ORF">BD310DRAFT_140924</name>
</gene>